<feature type="chain" id="PRO_5046810696" evidence="1">
    <location>
        <begin position="21"/>
        <end position="568"/>
    </location>
</feature>
<proteinExistence type="predicted"/>
<dbReference type="InterPro" id="IPR036928">
    <property type="entry name" value="AS_sf"/>
</dbReference>
<sequence length="568" mass="59353">MKLLRLCSSVLFLCLLRTLSVQCLITVKENAGLSRRDIDAVNAPLPDLYEASILELQKGLDAGQFTSVDLIKAYFARIEEVNLQGPVLRAVIEMNPSALAQAAVLDAERAVSGKRSLLHGIPVILKDNIATIASEGMNTTAGSFALLGSIVPDDAGVVKKLREAGAIILGKANLSEFAEFRGNLPSGWSGRGGQTTNAYFPSADPCGSSSGSGVTTSIGLTTVALGTETDGSITCPTGNNNLAGVKPSVGLTSRAGVIPISEHQDTVGPMARSITDAAIVLSLIAGKDPNDNFTLAQPPIVPDYTKALNPNALVGARIGVPRKVFLDGNDLTGNGSESAIGLAFEKALDVIRELGATVVDPADLPSAEEIARSNNETVVLDTDFKIQINAWLEGLISIPSGVRSLADLIAFDNANPSLEEPVNFTSQSEFIASEATTGFTDAYFQSLASDKELGGAQGIDAALEMFDLDALVLPAQGLTTVPAAIAGYPIVTVPLGFFPSNVTIGSAGPETVYPAPGVPFGLSFLGTAFSEFDLIGFAFAYEQKTKTRLERRAFPAAIPKTQLKDILG</sequence>
<evidence type="ECO:0000259" key="2">
    <source>
        <dbReference type="Pfam" id="PF01425"/>
    </source>
</evidence>
<evidence type="ECO:0000313" key="3">
    <source>
        <dbReference type="EMBL" id="KAJ4480321.1"/>
    </source>
</evidence>
<keyword evidence="4" id="KW-1185">Reference proteome</keyword>
<name>A0ABQ8V8K6_9AGAR</name>
<evidence type="ECO:0000313" key="4">
    <source>
        <dbReference type="Proteomes" id="UP001150217"/>
    </source>
</evidence>
<feature type="domain" description="Amidase" evidence="2">
    <location>
        <begin position="69"/>
        <end position="534"/>
    </location>
</feature>
<evidence type="ECO:0000256" key="1">
    <source>
        <dbReference type="SAM" id="SignalP"/>
    </source>
</evidence>
<dbReference type="SUPFAM" id="SSF75304">
    <property type="entry name" value="Amidase signature (AS) enzymes"/>
    <property type="match status" value="1"/>
</dbReference>
<accession>A0ABQ8V8K6</accession>
<gene>
    <name evidence="3" type="ORF">C8R41DRAFT_842626</name>
</gene>
<feature type="signal peptide" evidence="1">
    <location>
        <begin position="1"/>
        <end position="20"/>
    </location>
</feature>
<dbReference type="PANTHER" id="PTHR42678">
    <property type="entry name" value="AMIDASE"/>
    <property type="match status" value="1"/>
</dbReference>
<reference evidence="3" key="1">
    <citation type="submission" date="2022-08" db="EMBL/GenBank/DDBJ databases">
        <title>A Global Phylogenomic Analysis of the Shiitake Genus Lentinula.</title>
        <authorList>
            <consortium name="DOE Joint Genome Institute"/>
            <person name="Sierra-Patev S."/>
            <person name="Min B."/>
            <person name="Naranjo-Ortiz M."/>
            <person name="Looney B."/>
            <person name="Konkel Z."/>
            <person name="Slot J.C."/>
            <person name="Sakamoto Y."/>
            <person name="Steenwyk J.L."/>
            <person name="Rokas A."/>
            <person name="Carro J."/>
            <person name="Camarero S."/>
            <person name="Ferreira P."/>
            <person name="Molpeceres G."/>
            <person name="Ruiz-Duenas F.J."/>
            <person name="Serrano A."/>
            <person name="Henrissat B."/>
            <person name="Drula E."/>
            <person name="Hughes K.W."/>
            <person name="Mata J.L."/>
            <person name="Ishikawa N.K."/>
            <person name="Vargas-Isla R."/>
            <person name="Ushijima S."/>
            <person name="Smith C.A."/>
            <person name="Ahrendt S."/>
            <person name="Andreopoulos W."/>
            <person name="He G."/>
            <person name="Labutti K."/>
            <person name="Lipzen A."/>
            <person name="Ng V."/>
            <person name="Riley R."/>
            <person name="Sandor L."/>
            <person name="Barry K."/>
            <person name="Martinez A.T."/>
            <person name="Xiao Y."/>
            <person name="Gibbons J.G."/>
            <person name="Terashima K."/>
            <person name="Grigoriev I.V."/>
            <person name="Hibbett D.S."/>
        </authorList>
    </citation>
    <scope>NUCLEOTIDE SEQUENCE</scope>
    <source>
        <strain evidence="3">RHP3577 ss4</strain>
    </source>
</reference>
<dbReference type="EMBL" id="JANVFT010000061">
    <property type="protein sequence ID" value="KAJ4480321.1"/>
    <property type="molecule type" value="Genomic_DNA"/>
</dbReference>
<dbReference type="Pfam" id="PF01425">
    <property type="entry name" value="Amidase"/>
    <property type="match status" value="1"/>
</dbReference>
<comment type="caution">
    <text evidence="3">The sequence shown here is derived from an EMBL/GenBank/DDBJ whole genome shotgun (WGS) entry which is preliminary data.</text>
</comment>
<organism evidence="3 4">
    <name type="scientific">Lentinula lateritia</name>
    <dbReference type="NCBI Taxonomy" id="40482"/>
    <lineage>
        <taxon>Eukaryota</taxon>
        <taxon>Fungi</taxon>
        <taxon>Dikarya</taxon>
        <taxon>Basidiomycota</taxon>
        <taxon>Agaricomycotina</taxon>
        <taxon>Agaricomycetes</taxon>
        <taxon>Agaricomycetidae</taxon>
        <taxon>Agaricales</taxon>
        <taxon>Marasmiineae</taxon>
        <taxon>Omphalotaceae</taxon>
        <taxon>Lentinula</taxon>
    </lineage>
</organism>
<dbReference type="Gene3D" id="3.90.1300.10">
    <property type="entry name" value="Amidase signature (AS) domain"/>
    <property type="match status" value="1"/>
</dbReference>
<protein>
    <submittedName>
        <fullName evidence="3">Amidase signature enzyme</fullName>
    </submittedName>
</protein>
<dbReference type="Proteomes" id="UP001150217">
    <property type="component" value="Unassembled WGS sequence"/>
</dbReference>
<dbReference type="PANTHER" id="PTHR42678:SF34">
    <property type="entry name" value="OS04G0183300 PROTEIN"/>
    <property type="match status" value="1"/>
</dbReference>
<dbReference type="InterPro" id="IPR023631">
    <property type="entry name" value="Amidase_dom"/>
</dbReference>
<keyword evidence="1" id="KW-0732">Signal</keyword>